<gene>
    <name evidence="1" type="ORF">PAGA_a3515</name>
</gene>
<proteinExistence type="predicted"/>
<organism evidence="1 2">
    <name type="scientific">Pseudoalteromonas agarivorans DSM 14585</name>
    <dbReference type="NCBI Taxonomy" id="1312369"/>
    <lineage>
        <taxon>Bacteria</taxon>
        <taxon>Pseudomonadati</taxon>
        <taxon>Pseudomonadota</taxon>
        <taxon>Gammaproteobacteria</taxon>
        <taxon>Alteromonadales</taxon>
        <taxon>Pseudoalteromonadaceae</taxon>
        <taxon>Pseudoalteromonas</taxon>
    </lineage>
</organism>
<evidence type="ECO:0000313" key="2">
    <source>
        <dbReference type="Proteomes" id="UP000217277"/>
    </source>
</evidence>
<protein>
    <submittedName>
        <fullName evidence="1">Uncharacterized protein</fullName>
    </submittedName>
</protein>
<evidence type="ECO:0000313" key="1">
    <source>
        <dbReference type="EMBL" id="ATC83636.1"/>
    </source>
</evidence>
<sequence>MLTLLWLNKVHSAQSMEKINVMVINDTYYQKCYKIVNKFSVSLSSYGN</sequence>
<dbReference type="Proteomes" id="UP000217277">
    <property type="component" value="Chromosome I"/>
</dbReference>
<accession>A0ACA8E0C1</accession>
<dbReference type="EMBL" id="CP011011">
    <property type="protein sequence ID" value="ATC83636.1"/>
    <property type="molecule type" value="Genomic_DNA"/>
</dbReference>
<reference evidence="1" key="1">
    <citation type="submission" date="2015-03" db="EMBL/GenBank/DDBJ databases">
        <authorList>
            <person name="Xie B.-B."/>
            <person name="Rong J.-C."/>
            <person name="Qin Q.-L."/>
            <person name="Zhang Y.-Z."/>
        </authorList>
    </citation>
    <scope>NUCLEOTIDE SEQUENCE</scope>
    <source>
        <strain evidence="1">DSM 14585</strain>
    </source>
</reference>
<name>A0ACA8E0C1_9GAMM</name>
<keyword evidence="2" id="KW-1185">Reference proteome</keyword>